<reference evidence="9 10" key="1">
    <citation type="submission" date="2016-10" db="EMBL/GenBank/DDBJ databases">
        <authorList>
            <person name="de Groot N.N."/>
        </authorList>
    </citation>
    <scope>NUCLEOTIDE SEQUENCE [LARGE SCALE GENOMIC DNA]</scope>
    <source>
        <strain evidence="9 10">KPR-7B</strain>
    </source>
</reference>
<dbReference type="PANTHER" id="PTHR43576:SF2">
    <property type="entry name" value="INTRACELLULAR EXO-ALPHA-L-ARABINOFURANOSIDASE 2"/>
    <property type="match status" value="1"/>
</dbReference>
<dbReference type="SUPFAM" id="SSF51011">
    <property type="entry name" value="Glycosyl hydrolase domain"/>
    <property type="match status" value="1"/>
</dbReference>
<comment type="catalytic activity">
    <reaction evidence="1">
        <text>Hydrolysis of terminal non-reducing alpha-L-arabinofuranoside residues in alpha-L-arabinosides.</text>
        <dbReference type="EC" id="3.2.1.55"/>
    </reaction>
</comment>
<name>A0A1G9ZLL8_9ACTO</name>
<evidence type="ECO:0000313" key="10">
    <source>
        <dbReference type="Proteomes" id="UP000199671"/>
    </source>
</evidence>
<dbReference type="AlphaFoldDB" id="A0A1G9ZLL8"/>
<evidence type="ECO:0000256" key="7">
    <source>
        <dbReference type="ARBA" id="ARBA00023295"/>
    </source>
</evidence>
<dbReference type="SUPFAM" id="SSF51445">
    <property type="entry name" value="(Trans)glycosidases"/>
    <property type="match status" value="1"/>
</dbReference>
<dbReference type="PANTHER" id="PTHR43576">
    <property type="entry name" value="ALPHA-L-ARABINOFURANOSIDASE C-RELATED"/>
    <property type="match status" value="1"/>
</dbReference>
<dbReference type="GO" id="GO:0046373">
    <property type="term" value="P:L-arabinose metabolic process"/>
    <property type="evidence" value="ECO:0007669"/>
    <property type="project" value="InterPro"/>
</dbReference>
<keyword evidence="6" id="KW-0119">Carbohydrate metabolism</keyword>
<comment type="similarity">
    <text evidence="2">Belongs to the glycosyl hydrolase 51 family.</text>
</comment>
<feature type="domain" description="Alpha-L-arabinofuranosidase C-terminal" evidence="8">
    <location>
        <begin position="309"/>
        <end position="503"/>
    </location>
</feature>
<evidence type="ECO:0000256" key="5">
    <source>
        <dbReference type="ARBA" id="ARBA00022801"/>
    </source>
</evidence>
<dbReference type="InterPro" id="IPR010720">
    <property type="entry name" value="Alpha-L-AF_C"/>
</dbReference>
<evidence type="ECO:0000256" key="1">
    <source>
        <dbReference type="ARBA" id="ARBA00001462"/>
    </source>
</evidence>
<dbReference type="InterPro" id="IPR017853">
    <property type="entry name" value="GH"/>
</dbReference>
<dbReference type="Proteomes" id="UP000199671">
    <property type="component" value="Unassembled WGS sequence"/>
</dbReference>
<gene>
    <name evidence="9" type="ORF">SAMN04487766_11836</name>
</gene>
<evidence type="ECO:0000313" key="9">
    <source>
        <dbReference type="EMBL" id="SDN21995.1"/>
    </source>
</evidence>
<proteinExistence type="inferred from homology"/>
<evidence type="ECO:0000256" key="4">
    <source>
        <dbReference type="ARBA" id="ARBA00012670"/>
    </source>
</evidence>
<accession>A0A1G9ZLL8</accession>
<dbReference type="GO" id="GO:0000272">
    <property type="term" value="P:polysaccharide catabolic process"/>
    <property type="evidence" value="ECO:0007669"/>
    <property type="project" value="TreeGrafter"/>
</dbReference>
<dbReference type="InterPro" id="IPR055235">
    <property type="entry name" value="ASD1_cat"/>
</dbReference>
<protein>
    <recommendedName>
        <fullName evidence="4">non-reducing end alpha-L-arabinofuranosidase</fullName>
        <ecNumber evidence="4">3.2.1.55</ecNumber>
    </recommendedName>
</protein>
<dbReference type="Gene3D" id="3.20.20.80">
    <property type="entry name" value="Glycosidases"/>
    <property type="match status" value="1"/>
</dbReference>
<comment type="subunit">
    <text evidence="3">Homohexamer; trimer of dimers.</text>
</comment>
<dbReference type="Pfam" id="PF22848">
    <property type="entry name" value="ASD1_dom"/>
    <property type="match status" value="1"/>
</dbReference>
<dbReference type="Gene3D" id="2.60.40.1180">
    <property type="entry name" value="Golgi alpha-mannosidase II"/>
    <property type="match status" value="1"/>
</dbReference>
<evidence type="ECO:0000259" key="8">
    <source>
        <dbReference type="SMART" id="SM00813"/>
    </source>
</evidence>
<organism evidence="9 10">
    <name type="scientific">Actinomyces ruminicola</name>
    <dbReference type="NCBI Taxonomy" id="332524"/>
    <lineage>
        <taxon>Bacteria</taxon>
        <taxon>Bacillati</taxon>
        <taxon>Actinomycetota</taxon>
        <taxon>Actinomycetes</taxon>
        <taxon>Actinomycetales</taxon>
        <taxon>Actinomycetaceae</taxon>
        <taxon>Actinomyces</taxon>
    </lineage>
</organism>
<evidence type="ECO:0000256" key="6">
    <source>
        <dbReference type="ARBA" id="ARBA00023277"/>
    </source>
</evidence>
<keyword evidence="7" id="KW-0326">Glycosidase</keyword>
<dbReference type="EMBL" id="FNHU01000018">
    <property type="protein sequence ID" value="SDN21995.1"/>
    <property type="molecule type" value="Genomic_DNA"/>
</dbReference>
<dbReference type="Pfam" id="PF06964">
    <property type="entry name" value="Alpha-L-AF_C"/>
    <property type="match status" value="1"/>
</dbReference>
<dbReference type="SMART" id="SM00813">
    <property type="entry name" value="Alpha-L-AF_C"/>
    <property type="match status" value="1"/>
</dbReference>
<dbReference type="InterPro" id="IPR013780">
    <property type="entry name" value="Glyco_hydro_b"/>
</dbReference>
<sequence length="516" mass="57244">MMSSSPVPRAVVDLDVPGPTISRHIYGHFAEHLGRCIYGGFYVGEDSPIPNVHGLRTDVIAALRAIAIPNLRWPGGCFADEYHWRDGIGPKDQRPTMVNTNWGDVVEDNSFGTHEFMELCELLGADAYITGNVGSGTVQEMSEWVDYLTREGDSPMARLRRANGREAPWRVPFFGIGNEPWGCGGNMSASVYAAQARRYATFVRSHGENEMMRIAGGANADDYAWTDALMRDLVCDTCPRSEPGPYQAISLHSYTFRDSFEAKGQARGFTTEDWYATFANAWWMEELITRHSTVMDRYDPHRKVGLVVDEWGAWWDARPGTNPHFLQQANTLRDALIASLHFDIFHRHAERVIMANLAQTVNVLQAPILTDPTIGTMVLTPTYHVFAMNVGHHDAARLDVRWVDEPPAHSDDGARRFPLVSVSASRKDYTALISATNLDPEGTHTVRLDLRGAVARVARTQVLTADALDVHNTPEAPDAVVPVAFSDWSLADGILELVLPHAAYVTMSLELGTQSK</sequence>
<keyword evidence="5" id="KW-0378">Hydrolase</keyword>
<evidence type="ECO:0000256" key="2">
    <source>
        <dbReference type="ARBA" id="ARBA00007186"/>
    </source>
</evidence>
<dbReference type="GO" id="GO:0046556">
    <property type="term" value="F:alpha-L-arabinofuranosidase activity"/>
    <property type="evidence" value="ECO:0007669"/>
    <property type="project" value="UniProtKB-EC"/>
</dbReference>
<dbReference type="EC" id="3.2.1.55" evidence="4"/>
<evidence type="ECO:0000256" key="3">
    <source>
        <dbReference type="ARBA" id="ARBA00011165"/>
    </source>
</evidence>